<evidence type="ECO:0000256" key="3">
    <source>
        <dbReference type="ARBA" id="ARBA00023180"/>
    </source>
</evidence>
<reference evidence="6 7" key="1">
    <citation type="submission" date="2015-09" db="EMBL/GenBank/DDBJ databases">
        <title>Draft genome of the scarab beetle Oryctes borbonicus.</title>
        <authorList>
            <person name="Meyer J.M."/>
            <person name="Markov G.V."/>
            <person name="Baskaran P."/>
            <person name="Herrmann M."/>
            <person name="Sommer R.J."/>
            <person name="Roedelsperger C."/>
        </authorList>
    </citation>
    <scope>NUCLEOTIDE SEQUENCE [LARGE SCALE GENOMIC DNA]</scope>
    <source>
        <strain evidence="6">OB123</strain>
        <tissue evidence="6">Whole animal</tissue>
    </source>
</reference>
<evidence type="ECO:0000256" key="1">
    <source>
        <dbReference type="ARBA" id="ARBA00006487"/>
    </source>
</evidence>
<feature type="chain" id="PRO_5006668191" description="Leprecan-like alpha-helical domain-containing protein" evidence="4">
    <location>
        <begin position="23"/>
        <end position="351"/>
    </location>
</feature>
<dbReference type="GO" id="GO:0005783">
    <property type="term" value="C:endoplasmic reticulum"/>
    <property type="evidence" value="ECO:0007669"/>
    <property type="project" value="TreeGrafter"/>
</dbReference>
<comment type="caution">
    <text evidence="6">The sequence shown here is derived from an EMBL/GenBank/DDBJ whole genome shotgun (WGS) entry which is preliminary data.</text>
</comment>
<dbReference type="InterPro" id="IPR056585">
    <property type="entry name" value="Leprecan_dom"/>
</dbReference>
<evidence type="ECO:0000313" key="6">
    <source>
        <dbReference type="EMBL" id="KRT79626.1"/>
    </source>
</evidence>
<feature type="domain" description="Leprecan-like alpha-helical" evidence="5">
    <location>
        <begin position="32"/>
        <end position="328"/>
    </location>
</feature>
<dbReference type="PANTHER" id="PTHR13986">
    <property type="entry name" value="PROTEIN LYSINE HYDROXYLATION COMPLEX COMPONENT"/>
    <property type="match status" value="1"/>
</dbReference>
<gene>
    <name evidence="6" type="ORF">AMK59_7679</name>
</gene>
<dbReference type="Pfam" id="PF23557">
    <property type="entry name" value="TPR_leprecan"/>
    <property type="match status" value="1"/>
</dbReference>
<proteinExistence type="inferred from homology"/>
<dbReference type="EMBL" id="LJIG01022614">
    <property type="protein sequence ID" value="KRT79626.1"/>
    <property type="molecule type" value="Genomic_DNA"/>
</dbReference>
<keyword evidence="2 4" id="KW-0732">Signal</keyword>
<dbReference type="GO" id="GO:0005518">
    <property type="term" value="F:collagen binding"/>
    <property type="evidence" value="ECO:0007669"/>
    <property type="project" value="TreeGrafter"/>
</dbReference>
<protein>
    <recommendedName>
        <fullName evidence="5">Leprecan-like alpha-helical domain-containing protein</fullName>
    </recommendedName>
</protein>
<keyword evidence="7" id="KW-1185">Reference proteome</keyword>
<dbReference type="GO" id="GO:0030199">
    <property type="term" value="P:collagen fibril organization"/>
    <property type="evidence" value="ECO:0007669"/>
    <property type="project" value="TreeGrafter"/>
</dbReference>
<dbReference type="InterPro" id="IPR011990">
    <property type="entry name" value="TPR-like_helical_dom_sf"/>
</dbReference>
<dbReference type="InterPro" id="IPR052284">
    <property type="entry name" value="Collagen_mod_leprecan"/>
</dbReference>
<feature type="signal peptide" evidence="4">
    <location>
        <begin position="1"/>
        <end position="22"/>
    </location>
</feature>
<dbReference type="OrthoDB" id="8517835at2759"/>
<comment type="similarity">
    <text evidence="1">Belongs to the leprecan family.</text>
</comment>
<dbReference type="PANTHER" id="PTHR13986:SF8">
    <property type="entry name" value="PROLYL 3-HYDROXYLASE 1-LIKE PROTEIN"/>
    <property type="match status" value="1"/>
</dbReference>
<sequence>MFQTTWVCVIAAIAVVPTHVKSEVINPNESCAVLYEKGVEAYLDNNYNNCVKYFEAAVEKYRIYIKTLQNCRIQCKENVSEDRPLYTDNLEDLHFFEKTLKNTLCILKCRKEHGNVFGLYNINKETEKLFEDRKPYEYLHICYFQTKDYPKAASSAFTYLVAHPDDKPILASLKHYTSFPEADPSDVINYEAKEFVYLYVHGSDAYDKENWERVVQNMEESLVLYLQAEEECRAQCEGPYDPGWYPDFIPSIANHFTYCLKCKRKCRNKLSSLNGEKHEDLLPSHYHYLQYAYYKLGKLKSACQAVASYLLFYPDDHDMKRNVQYYKSLPEVSEKYFTPRAVSLGNYNLDP</sequence>
<evidence type="ECO:0000256" key="4">
    <source>
        <dbReference type="SAM" id="SignalP"/>
    </source>
</evidence>
<evidence type="ECO:0000313" key="7">
    <source>
        <dbReference type="Proteomes" id="UP000051574"/>
    </source>
</evidence>
<dbReference type="Proteomes" id="UP000051574">
    <property type="component" value="Unassembled WGS sequence"/>
</dbReference>
<evidence type="ECO:0000256" key="2">
    <source>
        <dbReference type="ARBA" id="ARBA00022729"/>
    </source>
</evidence>
<keyword evidence="3" id="KW-0325">Glycoprotein</keyword>
<name>A0A0T6AWX4_9SCAR</name>
<accession>A0A0T6AWX4</accession>
<dbReference type="AlphaFoldDB" id="A0A0T6AWX4"/>
<dbReference type="Gene3D" id="1.25.40.10">
    <property type="entry name" value="Tetratricopeptide repeat domain"/>
    <property type="match status" value="2"/>
</dbReference>
<organism evidence="6 7">
    <name type="scientific">Oryctes borbonicus</name>
    <dbReference type="NCBI Taxonomy" id="1629725"/>
    <lineage>
        <taxon>Eukaryota</taxon>
        <taxon>Metazoa</taxon>
        <taxon>Ecdysozoa</taxon>
        <taxon>Arthropoda</taxon>
        <taxon>Hexapoda</taxon>
        <taxon>Insecta</taxon>
        <taxon>Pterygota</taxon>
        <taxon>Neoptera</taxon>
        <taxon>Endopterygota</taxon>
        <taxon>Coleoptera</taxon>
        <taxon>Polyphaga</taxon>
        <taxon>Scarabaeiformia</taxon>
        <taxon>Scarabaeidae</taxon>
        <taxon>Dynastinae</taxon>
        <taxon>Oryctes</taxon>
    </lineage>
</organism>
<evidence type="ECO:0000259" key="5">
    <source>
        <dbReference type="Pfam" id="PF23557"/>
    </source>
</evidence>